<dbReference type="SUPFAM" id="SSF161098">
    <property type="entry name" value="MetI-like"/>
    <property type="match status" value="1"/>
</dbReference>
<sequence>MSFAQILQSLVAGLGYTVLVTLLCAATALVVALAIIAARRLGGKAAGNALDALVYVLRGIPVLVLLFMVFFGLPALGLDIPPLAAMMLSLGAVSGAYLSEIFRGSLQAVSQAEILAAQASGFTPFQSFRLIELPQMIRLSVPGMVNELTSVMKYSPFAYTVGIPEITKQAMALTSTTMQSLQIYTAVGLLYFGLYRAILLAVAYVERHFAIPGFAEE</sequence>
<dbReference type="Proteomes" id="UP000634139">
    <property type="component" value="Unassembled WGS sequence"/>
</dbReference>
<reference evidence="12" key="1">
    <citation type="journal article" date="2014" name="Int. J. Syst. Evol. Microbiol.">
        <title>Complete genome sequence of Corynebacterium casei LMG S-19264T (=DSM 44701T), isolated from a smear-ripened cheese.</title>
        <authorList>
            <consortium name="US DOE Joint Genome Institute (JGI-PGF)"/>
            <person name="Walter F."/>
            <person name="Albersmeier A."/>
            <person name="Kalinowski J."/>
            <person name="Ruckert C."/>
        </authorList>
    </citation>
    <scope>NUCLEOTIDE SEQUENCE</scope>
    <source>
        <strain evidence="12">KCTC 32422</strain>
    </source>
</reference>
<evidence type="ECO:0000259" key="11">
    <source>
        <dbReference type="PROSITE" id="PS50928"/>
    </source>
</evidence>
<dbReference type="PANTHER" id="PTHR30614">
    <property type="entry name" value="MEMBRANE COMPONENT OF AMINO ACID ABC TRANSPORTER"/>
    <property type="match status" value="1"/>
</dbReference>
<name>A0A918VB88_9SPHN</name>
<feature type="transmembrane region" description="Helical" evidence="10">
    <location>
        <begin position="183"/>
        <end position="205"/>
    </location>
</feature>
<keyword evidence="9 10" id="KW-0472">Membrane</keyword>
<dbReference type="Gene3D" id="1.10.3720.10">
    <property type="entry name" value="MetI-like"/>
    <property type="match status" value="1"/>
</dbReference>
<dbReference type="AlphaFoldDB" id="A0A918VB88"/>
<evidence type="ECO:0000313" key="12">
    <source>
        <dbReference type="EMBL" id="GGZ88175.1"/>
    </source>
</evidence>
<evidence type="ECO:0000256" key="7">
    <source>
        <dbReference type="ARBA" id="ARBA00022970"/>
    </source>
</evidence>
<feature type="transmembrane region" description="Helical" evidence="10">
    <location>
        <begin position="12"/>
        <end position="38"/>
    </location>
</feature>
<gene>
    <name evidence="12" type="ORF">GCM10011617_03770</name>
</gene>
<keyword evidence="12" id="KW-0067">ATP-binding</keyword>
<evidence type="ECO:0000313" key="13">
    <source>
        <dbReference type="Proteomes" id="UP000634139"/>
    </source>
</evidence>
<evidence type="ECO:0000256" key="2">
    <source>
        <dbReference type="ARBA" id="ARBA00004429"/>
    </source>
</evidence>
<organism evidence="12 13">
    <name type="scientific">Novosphingobium arvoryzae</name>
    <dbReference type="NCBI Taxonomy" id="1256514"/>
    <lineage>
        <taxon>Bacteria</taxon>
        <taxon>Pseudomonadati</taxon>
        <taxon>Pseudomonadota</taxon>
        <taxon>Alphaproteobacteria</taxon>
        <taxon>Sphingomonadales</taxon>
        <taxon>Sphingomonadaceae</taxon>
        <taxon>Novosphingobium</taxon>
    </lineage>
</organism>
<dbReference type="InterPro" id="IPR000515">
    <property type="entry name" value="MetI-like"/>
</dbReference>
<dbReference type="GO" id="GO:0005524">
    <property type="term" value="F:ATP binding"/>
    <property type="evidence" value="ECO:0007669"/>
    <property type="project" value="UniProtKB-KW"/>
</dbReference>
<keyword evidence="7" id="KW-0029">Amino-acid transport</keyword>
<comment type="subcellular location">
    <subcellularLocation>
        <location evidence="2">Cell inner membrane</location>
        <topology evidence="2">Multi-pass membrane protein</topology>
    </subcellularLocation>
    <subcellularLocation>
        <location evidence="10">Cell membrane</location>
        <topology evidence="10">Multi-pass membrane protein</topology>
    </subcellularLocation>
</comment>
<feature type="domain" description="ABC transmembrane type-1" evidence="11">
    <location>
        <begin position="14"/>
        <end position="202"/>
    </location>
</feature>
<comment type="similarity">
    <text evidence="3">Belongs to the binding-protein-dependent transport system permease family. HisMQ subfamily.</text>
</comment>
<keyword evidence="12" id="KW-0547">Nucleotide-binding</keyword>
<evidence type="ECO:0000256" key="1">
    <source>
        <dbReference type="ARBA" id="ARBA00003159"/>
    </source>
</evidence>
<evidence type="ECO:0000256" key="3">
    <source>
        <dbReference type="ARBA" id="ARBA00010072"/>
    </source>
</evidence>
<dbReference type="NCBIfam" id="TIGR01726">
    <property type="entry name" value="HEQRo_perm_3TM"/>
    <property type="match status" value="1"/>
</dbReference>
<protein>
    <submittedName>
        <fullName evidence="12">Polar amino acid ABC transporter ATP-binding protein</fullName>
    </submittedName>
</protein>
<accession>A0A918VB88</accession>
<evidence type="ECO:0000256" key="6">
    <source>
        <dbReference type="ARBA" id="ARBA00022692"/>
    </source>
</evidence>
<dbReference type="InterPro" id="IPR035906">
    <property type="entry name" value="MetI-like_sf"/>
</dbReference>
<dbReference type="PANTHER" id="PTHR30614:SF20">
    <property type="entry name" value="GLUTAMINE TRANSPORT SYSTEM PERMEASE PROTEIN GLNP"/>
    <property type="match status" value="1"/>
</dbReference>
<keyword evidence="5" id="KW-1003">Cell membrane</keyword>
<dbReference type="EMBL" id="BMZD01000001">
    <property type="protein sequence ID" value="GGZ88175.1"/>
    <property type="molecule type" value="Genomic_DNA"/>
</dbReference>
<dbReference type="GO" id="GO:0006865">
    <property type="term" value="P:amino acid transport"/>
    <property type="evidence" value="ECO:0007669"/>
    <property type="project" value="UniProtKB-KW"/>
</dbReference>
<dbReference type="PROSITE" id="PS50928">
    <property type="entry name" value="ABC_TM1"/>
    <property type="match status" value="1"/>
</dbReference>
<feature type="transmembrane region" description="Helical" evidence="10">
    <location>
        <begin position="80"/>
        <end position="98"/>
    </location>
</feature>
<keyword evidence="13" id="KW-1185">Reference proteome</keyword>
<dbReference type="InterPro" id="IPR010065">
    <property type="entry name" value="AA_ABC_transptr_permease_3TM"/>
</dbReference>
<proteinExistence type="inferred from homology"/>
<evidence type="ECO:0000256" key="8">
    <source>
        <dbReference type="ARBA" id="ARBA00022989"/>
    </source>
</evidence>
<dbReference type="InterPro" id="IPR043429">
    <property type="entry name" value="ArtM/GltK/GlnP/TcyL/YhdX-like"/>
</dbReference>
<evidence type="ECO:0000256" key="5">
    <source>
        <dbReference type="ARBA" id="ARBA00022475"/>
    </source>
</evidence>
<evidence type="ECO:0000256" key="10">
    <source>
        <dbReference type="RuleBase" id="RU363032"/>
    </source>
</evidence>
<evidence type="ECO:0000256" key="9">
    <source>
        <dbReference type="ARBA" id="ARBA00023136"/>
    </source>
</evidence>
<evidence type="ECO:0000256" key="4">
    <source>
        <dbReference type="ARBA" id="ARBA00022448"/>
    </source>
</evidence>
<keyword evidence="6 10" id="KW-0812">Transmembrane</keyword>
<keyword evidence="4 10" id="KW-0813">Transport</keyword>
<dbReference type="CDD" id="cd06261">
    <property type="entry name" value="TM_PBP2"/>
    <property type="match status" value="1"/>
</dbReference>
<reference evidence="12" key="2">
    <citation type="submission" date="2020-09" db="EMBL/GenBank/DDBJ databases">
        <authorList>
            <person name="Sun Q."/>
            <person name="Kim S."/>
        </authorList>
    </citation>
    <scope>NUCLEOTIDE SEQUENCE</scope>
    <source>
        <strain evidence="12">KCTC 32422</strain>
    </source>
</reference>
<dbReference type="GO" id="GO:0022857">
    <property type="term" value="F:transmembrane transporter activity"/>
    <property type="evidence" value="ECO:0007669"/>
    <property type="project" value="InterPro"/>
</dbReference>
<comment type="function">
    <text evidence="1">Part of the binding-protein-dependent transport system for glutamine; probably responsible for the translocation of the substrate across the membrane.</text>
</comment>
<dbReference type="GO" id="GO:0043190">
    <property type="term" value="C:ATP-binding cassette (ABC) transporter complex"/>
    <property type="evidence" value="ECO:0007669"/>
    <property type="project" value="InterPro"/>
</dbReference>
<dbReference type="RefSeq" id="WP_189538714.1">
    <property type="nucleotide sequence ID" value="NZ_BMZD01000001.1"/>
</dbReference>
<keyword evidence="8 10" id="KW-1133">Transmembrane helix</keyword>
<feature type="transmembrane region" description="Helical" evidence="10">
    <location>
        <begin position="50"/>
        <end position="74"/>
    </location>
</feature>
<dbReference type="Pfam" id="PF00528">
    <property type="entry name" value="BPD_transp_1"/>
    <property type="match status" value="1"/>
</dbReference>
<comment type="caution">
    <text evidence="12">The sequence shown here is derived from an EMBL/GenBank/DDBJ whole genome shotgun (WGS) entry which is preliminary data.</text>
</comment>